<organism evidence="9 10">
    <name type="scientific">Epilithonimonas hungarica</name>
    <dbReference type="NCBI Taxonomy" id="454006"/>
    <lineage>
        <taxon>Bacteria</taxon>
        <taxon>Pseudomonadati</taxon>
        <taxon>Bacteroidota</taxon>
        <taxon>Flavobacteriia</taxon>
        <taxon>Flavobacteriales</taxon>
        <taxon>Weeksellaceae</taxon>
        <taxon>Chryseobacterium group</taxon>
        <taxon>Epilithonimonas</taxon>
    </lineage>
</organism>
<dbReference type="Pfam" id="PF08240">
    <property type="entry name" value="ADH_N"/>
    <property type="match status" value="1"/>
</dbReference>
<comment type="cofactor">
    <cofactor evidence="1 6">
        <name>Zn(2+)</name>
        <dbReference type="ChEBI" id="CHEBI:29105"/>
    </cofactor>
</comment>
<keyword evidence="5" id="KW-0560">Oxidoreductase</keyword>
<evidence type="ECO:0000256" key="5">
    <source>
        <dbReference type="ARBA" id="ARBA00023002"/>
    </source>
</evidence>
<dbReference type="PROSITE" id="PS00059">
    <property type="entry name" value="ADH_ZINC"/>
    <property type="match status" value="1"/>
</dbReference>
<dbReference type="CDD" id="cd08286">
    <property type="entry name" value="FDH_like_ADH2"/>
    <property type="match status" value="1"/>
</dbReference>
<keyword evidence="4 6" id="KW-0862">Zinc</keyword>
<dbReference type="InterPro" id="IPR013149">
    <property type="entry name" value="ADH-like_C"/>
</dbReference>
<evidence type="ECO:0000313" key="10">
    <source>
        <dbReference type="Proteomes" id="UP000199203"/>
    </source>
</evidence>
<evidence type="ECO:0000256" key="1">
    <source>
        <dbReference type="ARBA" id="ARBA00001947"/>
    </source>
</evidence>
<sequence length="346" mass="37634">MKALVYYGDHDIKYEEKPKPEILKPTDAIVKIVKTTICGTDLGIYKGKNPEITPGRILGHEGIGIIEQVGESVTNFKVGDKVLISCVTSCGSCEYCKKQLYAHCKDGGWILGYMIDGVQAEYTRIPHADNSLYKYPDTIDDDVAVMLSDILPTGHEIGVQYGNVKPGDAIAIVGAGPVGMSVLLTSQFYSPSTIIMVDMDENRLELAKTLGATHTVNSAVENAEEAIKKIAGEEGVDVAIEAVGIPPTWDICQKIVKPGGHLANVGVHGVKVDFEIQKLWIKNLTITTGLVNTNTTPMLLKATATNKLPLESLITHHYKLDQIEEAYQVFLNGAKEKAMKIIIEVN</sequence>
<dbReference type="EMBL" id="FNBH01000004">
    <property type="protein sequence ID" value="SDG35769.1"/>
    <property type="molecule type" value="Genomic_DNA"/>
</dbReference>
<dbReference type="PANTHER" id="PTHR42813:SF4">
    <property type="entry name" value="NADP-DEPENDENT ISOPROPANOL DEHYDROGENASE"/>
    <property type="match status" value="1"/>
</dbReference>
<feature type="domain" description="Alcohol dehydrogenase-like C-terminal" evidence="7">
    <location>
        <begin position="193"/>
        <end position="300"/>
    </location>
</feature>
<evidence type="ECO:0000256" key="2">
    <source>
        <dbReference type="ARBA" id="ARBA00008072"/>
    </source>
</evidence>
<protein>
    <submittedName>
        <fullName evidence="9">Alcohol dehydrogenase</fullName>
    </submittedName>
</protein>
<dbReference type="InterPro" id="IPR013154">
    <property type="entry name" value="ADH-like_N"/>
</dbReference>
<name>A0A1G7TM79_9FLAO</name>
<dbReference type="Gene3D" id="3.40.50.720">
    <property type="entry name" value="NAD(P)-binding Rossmann-like Domain"/>
    <property type="match status" value="1"/>
</dbReference>
<evidence type="ECO:0000259" key="8">
    <source>
        <dbReference type="Pfam" id="PF08240"/>
    </source>
</evidence>
<dbReference type="InterPro" id="IPR011032">
    <property type="entry name" value="GroES-like_sf"/>
</dbReference>
<keyword evidence="10" id="KW-1185">Reference proteome</keyword>
<dbReference type="InterPro" id="IPR036291">
    <property type="entry name" value="NAD(P)-bd_dom_sf"/>
</dbReference>
<evidence type="ECO:0000256" key="6">
    <source>
        <dbReference type="RuleBase" id="RU361277"/>
    </source>
</evidence>
<evidence type="ECO:0000259" key="7">
    <source>
        <dbReference type="Pfam" id="PF00107"/>
    </source>
</evidence>
<dbReference type="RefSeq" id="WP_089874390.1">
    <property type="nucleotide sequence ID" value="NZ_FNBH01000004.1"/>
</dbReference>
<proteinExistence type="inferred from homology"/>
<comment type="similarity">
    <text evidence="2 6">Belongs to the zinc-containing alcohol dehydrogenase family.</text>
</comment>
<reference evidence="10" key="1">
    <citation type="submission" date="2016-10" db="EMBL/GenBank/DDBJ databases">
        <authorList>
            <person name="Varghese N."/>
            <person name="Submissions S."/>
        </authorList>
    </citation>
    <scope>NUCLEOTIDE SEQUENCE [LARGE SCALE GENOMIC DNA]</scope>
    <source>
        <strain evidence="10">DSM 19684</strain>
    </source>
</reference>
<dbReference type="Pfam" id="PF00107">
    <property type="entry name" value="ADH_zinc_N"/>
    <property type="match status" value="1"/>
</dbReference>
<dbReference type="Gene3D" id="3.90.180.10">
    <property type="entry name" value="Medium-chain alcohol dehydrogenases, catalytic domain"/>
    <property type="match status" value="1"/>
</dbReference>
<dbReference type="OrthoDB" id="9787435at2"/>
<dbReference type="GO" id="GO:0008270">
    <property type="term" value="F:zinc ion binding"/>
    <property type="evidence" value="ECO:0007669"/>
    <property type="project" value="InterPro"/>
</dbReference>
<keyword evidence="3 6" id="KW-0479">Metal-binding</keyword>
<dbReference type="PANTHER" id="PTHR42813">
    <property type="entry name" value="ZINC-TYPE ALCOHOL DEHYDROGENASE-LIKE"/>
    <property type="match status" value="1"/>
</dbReference>
<gene>
    <name evidence="9" type="ORF">SAMN05421825_3142</name>
</gene>
<dbReference type="SUPFAM" id="SSF50129">
    <property type="entry name" value="GroES-like"/>
    <property type="match status" value="1"/>
</dbReference>
<dbReference type="SUPFAM" id="SSF51735">
    <property type="entry name" value="NAD(P)-binding Rossmann-fold domains"/>
    <property type="match status" value="1"/>
</dbReference>
<evidence type="ECO:0000256" key="4">
    <source>
        <dbReference type="ARBA" id="ARBA00022833"/>
    </source>
</evidence>
<dbReference type="GO" id="GO:0016491">
    <property type="term" value="F:oxidoreductase activity"/>
    <property type="evidence" value="ECO:0007669"/>
    <property type="project" value="UniProtKB-KW"/>
</dbReference>
<dbReference type="STRING" id="454006.SAMN05421825_3142"/>
<evidence type="ECO:0000256" key="3">
    <source>
        <dbReference type="ARBA" id="ARBA00022723"/>
    </source>
</evidence>
<accession>A0A1G7TM79</accession>
<dbReference type="InterPro" id="IPR002328">
    <property type="entry name" value="ADH_Zn_CS"/>
</dbReference>
<evidence type="ECO:0000313" key="9">
    <source>
        <dbReference type="EMBL" id="SDG35769.1"/>
    </source>
</evidence>
<dbReference type="AlphaFoldDB" id="A0A1G7TM79"/>
<dbReference type="Proteomes" id="UP000199203">
    <property type="component" value="Unassembled WGS sequence"/>
</dbReference>
<feature type="domain" description="Alcohol dehydrogenase-like N-terminal" evidence="8">
    <location>
        <begin position="25"/>
        <end position="136"/>
    </location>
</feature>